<protein>
    <submittedName>
        <fullName evidence="2">Uncharacterized protein</fullName>
    </submittedName>
</protein>
<evidence type="ECO:0000256" key="1">
    <source>
        <dbReference type="SAM" id="MobiDB-lite"/>
    </source>
</evidence>
<dbReference type="Proteomes" id="UP001285636">
    <property type="component" value="Unassembled WGS sequence"/>
</dbReference>
<feature type="compositionally biased region" description="Polar residues" evidence="1">
    <location>
        <begin position="1"/>
        <end position="16"/>
    </location>
</feature>
<feature type="region of interest" description="Disordered" evidence="1">
    <location>
        <begin position="1"/>
        <end position="29"/>
    </location>
</feature>
<dbReference type="AlphaFoldDB" id="A0AAJ2NNK5"/>
<name>A0AAJ2NNK5_ALKPS</name>
<reference evidence="2" key="1">
    <citation type="submission" date="2023-10" db="EMBL/GenBank/DDBJ databases">
        <title>Screening of Alkalihalophilus pseudofirmusBZ-TG-HK211 and Its Alleviation of Salt Stress on Rapeseed Growth.</title>
        <authorList>
            <person name="Zhao B."/>
            <person name="Guo T."/>
        </authorList>
    </citation>
    <scope>NUCLEOTIDE SEQUENCE</scope>
    <source>
        <strain evidence="2">BZ-TG-HK211</strain>
    </source>
</reference>
<comment type="caution">
    <text evidence="2">The sequence shown here is derived from an EMBL/GenBank/DDBJ whole genome shotgun (WGS) entry which is preliminary data.</text>
</comment>
<evidence type="ECO:0000313" key="2">
    <source>
        <dbReference type="EMBL" id="MDV2885650.1"/>
    </source>
</evidence>
<proteinExistence type="predicted"/>
<dbReference type="EMBL" id="JAWJAY010000002">
    <property type="protein sequence ID" value="MDV2885650.1"/>
    <property type="molecule type" value="Genomic_DNA"/>
</dbReference>
<dbReference type="RefSeq" id="WP_012959748.1">
    <property type="nucleotide sequence ID" value="NZ_CP144224.1"/>
</dbReference>
<accession>A0AAJ2NNK5</accession>
<organism evidence="2 3">
    <name type="scientific">Alkalihalophilus pseudofirmus</name>
    <name type="common">Bacillus pseudofirmus</name>
    <dbReference type="NCBI Taxonomy" id="79885"/>
    <lineage>
        <taxon>Bacteria</taxon>
        <taxon>Bacillati</taxon>
        <taxon>Bacillota</taxon>
        <taxon>Bacilli</taxon>
        <taxon>Bacillales</taxon>
        <taxon>Bacillaceae</taxon>
        <taxon>Alkalihalophilus</taxon>
    </lineage>
</organism>
<gene>
    <name evidence="2" type="ORF">RYX45_10715</name>
</gene>
<sequence length="98" mass="10948">MNQQNGPYSGQNGSFYNNQKNNQQKKDSNALTPQQIAVIAALATNALTVRAVLVDNEQNVEIVLQGNLRKQTQLEKIIDKVSEMPFGDVIDAFMNRKK</sequence>
<evidence type="ECO:0000313" key="3">
    <source>
        <dbReference type="Proteomes" id="UP001285636"/>
    </source>
</evidence>